<sequence length="42" mass="4734">MKSVCLGETVVHLSKCMETVFRKWGLTPNPAKTETVTFHLVN</sequence>
<dbReference type="Proteomes" id="UP001151699">
    <property type="component" value="Chromosome C"/>
</dbReference>
<protein>
    <submittedName>
        <fullName evidence="1">Uncharacterized protein</fullName>
    </submittedName>
</protein>
<evidence type="ECO:0000313" key="1">
    <source>
        <dbReference type="EMBL" id="KAJ6636368.1"/>
    </source>
</evidence>
<keyword evidence="2" id="KW-1185">Reference proteome</keyword>
<organism evidence="1 2">
    <name type="scientific">Pseudolycoriella hygida</name>
    <dbReference type="NCBI Taxonomy" id="35572"/>
    <lineage>
        <taxon>Eukaryota</taxon>
        <taxon>Metazoa</taxon>
        <taxon>Ecdysozoa</taxon>
        <taxon>Arthropoda</taxon>
        <taxon>Hexapoda</taxon>
        <taxon>Insecta</taxon>
        <taxon>Pterygota</taxon>
        <taxon>Neoptera</taxon>
        <taxon>Endopterygota</taxon>
        <taxon>Diptera</taxon>
        <taxon>Nematocera</taxon>
        <taxon>Sciaroidea</taxon>
        <taxon>Sciaridae</taxon>
        <taxon>Pseudolycoriella</taxon>
    </lineage>
</organism>
<reference evidence="1" key="1">
    <citation type="submission" date="2022-07" db="EMBL/GenBank/DDBJ databases">
        <authorList>
            <person name="Trinca V."/>
            <person name="Uliana J.V.C."/>
            <person name="Torres T.T."/>
            <person name="Ward R.J."/>
            <person name="Monesi N."/>
        </authorList>
    </citation>
    <scope>NUCLEOTIDE SEQUENCE</scope>
    <source>
        <strain evidence="1">HSMRA1968</strain>
        <tissue evidence="1">Whole embryos</tissue>
    </source>
</reference>
<dbReference type="EMBL" id="WJQU01000004">
    <property type="protein sequence ID" value="KAJ6636368.1"/>
    <property type="molecule type" value="Genomic_DNA"/>
</dbReference>
<accession>A0A9Q0RXY2</accession>
<gene>
    <name evidence="1" type="ORF">Bhyg_14957</name>
</gene>
<evidence type="ECO:0000313" key="2">
    <source>
        <dbReference type="Proteomes" id="UP001151699"/>
    </source>
</evidence>
<dbReference type="AlphaFoldDB" id="A0A9Q0RXY2"/>
<comment type="caution">
    <text evidence="1">The sequence shown here is derived from an EMBL/GenBank/DDBJ whole genome shotgun (WGS) entry which is preliminary data.</text>
</comment>
<proteinExistence type="predicted"/>
<name>A0A9Q0RXY2_9DIPT</name>